<dbReference type="InterPro" id="IPR004394">
    <property type="entry name" value="Iojap/RsfS/C7orf30"/>
</dbReference>
<comment type="similarity">
    <text evidence="1 2">Belongs to the Iojap/RsfS family.</text>
</comment>
<evidence type="ECO:0000313" key="3">
    <source>
        <dbReference type="EMBL" id="KGF49082.1"/>
    </source>
</evidence>
<dbReference type="GO" id="GO:0090071">
    <property type="term" value="P:negative regulation of ribosome biogenesis"/>
    <property type="evidence" value="ECO:0007669"/>
    <property type="project" value="UniProtKB-UniRule"/>
</dbReference>
<comment type="function">
    <text evidence="2">Functions as a ribosomal silencing factor. Interacts with ribosomal protein uL14 (rplN), blocking formation of intersubunit bridge B8. Prevents association of the 30S and 50S ribosomal subunits and the formation of functional ribosomes, thus repressing translation.</text>
</comment>
<keyword evidence="2" id="KW-0678">Repressor</keyword>
<dbReference type="NCBIfam" id="TIGR00090">
    <property type="entry name" value="rsfS_iojap_ybeB"/>
    <property type="match status" value="1"/>
</dbReference>
<gene>
    <name evidence="2" type="primary">rsfS</name>
    <name evidence="3" type="ORF">HMPREF0661_06165</name>
</gene>
<dbReference type="Proteomes" id="UP000029578">
    <property type="component" value="Unassembled WGS sequence"/>
</dbReference>
<accession>A0A096C262</accession>
<proteinExistence type="inferred from homology"/>
<comment type="subunit">
    <text evidence="2">Interacts with ribosomal protein uL14 (rplN).</text>
</comment>
<evidence type="ECO:0000256" key="1">
    <source>
        <dbReference type="ARBA" id="ARBA00010574"/>
    </source>
</evidence>
<reference evidence="3 4" key="1">
    <citation type="submission" date="2014-07" db="EMBL/GenBank/DDBJ databases">
        <authorList>
            <person name="McCorrison J."/>
            <person name="Sanka R."/>
            <person name="Torralba M."/>
            <person name="Gillis M."/>
            <person name="Haft D.H."/>
            <person name="Methe B."/>
            <person name="Sutton G."/>
            <person name="Nelson K.E."/>
        </authorList>
    </citation>
    <scope>NUCLEOTIDE SEQUENCE [LARGE SCALE GENOMIC DNA]</scope>
    <source>
        <strain evidence="3 4">DNF00666</strain>
    </source>
</reference>
<comment type="caution">
    <text evidence="3">The sequence shown here is derived from an EMBL/GenBank/DDBJ whole genome shotgun (WGS) entry which is preliminary data.</text>
</comment>
<dbReference type="Pfam" id="PF02410">
    <property type="entry name" value="RsfS"/>
    <property type="match status" value="1"/>
</dbReference>
<dbReference type="GO" id="GO:0043023">
    <property type="term" value="F:ribosomal large subunit binding"/>
    <property type="evidence" value="ECO:0007669"/>
    <property type="project" value="TreeGrafter"/>
</dbReference>
<organism evidence="3 4">
    <name type="scientific">Prevotella melaninogenica DNF00666</name>
    <dbReference type="NCBI Taxonomy" id="1401073"/>
    <lineage>
        <taxon>Bacteria</taxon>
        <taxon>Pseudomonadati</taxon>
        <taxon>Bacteroidota</taxon>
        <taxon>Bacteroidia</taxon>
        <taxon>Bacteroidales</taxon>
        <taxon>Prevotellaceae</taxon>
        <taxon>Prevotella</taxon>
    </lineage>
</organism>
<sequence>MDKTKNLVELITKGIQDRKGHGIVIADLSEIDGTICRYFVICQGNSTQQVEAIAGSVSDYVRETIGEKPINCVGLGNAQWVAIDYADVIVHIFTPETREFYDIEHLWEDAKLTTLPDLD</sequence>
<dbReference type="PANTHER" id="PTHR21043">
    <property type="entry name" value="IOJAP SUPERFAMILY ORTHOLOG"/>
    <property type="match status" value="1"/>
</dbReference>
<keyword evidence="2" id="KW-0810">Translation regulation</keyword>
<comment type="subcellular location">
    <subcellularLocation>
        <location evidence="2">Cytoplasm</location>
    </subcellularLocation>
</comment>
<dbReference type="GO" id="GO:0017148">
    <property type="term" value="P:negative regulation of translation"/>
    <property type="evidence" value="ECO:0007669"/>
    <property type="project" value="UniProtKB-UniRule"/>
</dbReference>
<dbReference type="Gene3D" id="3.30.460.10">
    <property type="entry name" value="Beta Polymerase, domain 2"/>
    <property type="match status" value="1"/>
</dbReference>
<dbReference type="AlphaFoldDB" id="A0A096C262"/>
<dbReference type="InterPro" id="IPR043519">
    <property type="entry name" value="NT_sf"/>
</dbReference>
<dbReference type="PANTHER" id="PTHR21043:SF0">
    <property type="entry name" value="MITOCHONDRIAL ASSEMBLY OF RIBOSOMAL LARGE SUBUNIT PROTEIN 1"/>
    <property type="match status" value="1"/>
</dbReference>
<evidence type="ECO:0000256" key="2">
    <source>
        <dbReference type="HAMAP-Rule" id="MF_01477"/>
    </source>
</evidence>
<dbReference type="EMBL" id="JRNS01000322">
    <property type="protein sequence ID" value="KGF49082.1"/>
    <property type="molecule type" value="Genomic_DNA"/>
</dbReference>
<dbReference type="SUPFAM" id="SSF81301">
    <property type="entry name" value="Nucleotidyltransferase"/>
    <property type="match status" value="1"/>
</dbReference>
<name>A0A096C262_9BACT</name>
<dbReference type="GO" id="GO:0042256">
    <property type="term" value="P:cytosolic ribosome assembly"/>
    <property type="evidence" value="ECO:0007669"/>
    <property type="project" value="UniProtKB-UniRule"/>
</dbReference>
<keyword evidence="2" id="KW-0963">Cytoplasm</keyword>
<dbReference type="RefSeq" id="WP_036864532.1">
    <property type="nucleotide sequence ID" value="NZ_JRNS01000322.1"/>
</dbReference>
<dbReference type="GO" id="GO:0005737">
    <property type="term" value="C:cytoplasm"/>
    <property type="evidence" value="ECO:0007669"/>
    <property type="project" value="UniProtKB-SubCell"/>
</dbReference>
<dbReference type="HAMAP" id="MF_01477">
    <property type="entry name" value="Iojap_RsfS"/>
    <property type="match status" value="1"/>
</dbReference>
<evidence type="ECO:0000313" key="4">
    <source>
        <dbReference type="Proteomes" id="UP000029578"/>
    </source>
</evidence>
<protein>
    <recommendedName>
        <fullName evidence="2">Ribosomal silencing factor RsfS</fullName>
    </recommendedName>
</protein>